<name>A0A8X6LA64_TRICU</name>
<organism evidence="1 2">
    <name type="scientific">Trichonephila clavata</name>
    <name type="common">Joro spider</name>
    <name type="synonym">Nephila clavata</name>
    <dbReference type="NCBI Taxonomy" id="2740835"/>
    <lineage>
        <taxon>Eukaryota</taxon>
        <taxon>Metazoa</taxon>
        <taxon>Ecdysozoa</taxon>
        <taxon>Arthropoda</taxon>
        <taxon>Chelicerata</taxon>
        <taxon>Arachnida</taxon>
        <taxon>Araneae</taxon>
        <taxon>Araneomorphae</taxon>
        <taxon>Entelegynae</taxon>
        <taxon>Araneoidea</taxon>
        <taxon>Nephilidae</taxon>
        <taxon>Trichonephila</taxon>
    </lineage>
</organism>
<dbReference type="AlphaFoldDB" id="A0A8X6LA64"/>
<accession>A0A8X6LA64</accession>
<evidence type="ECO:0000313" key="1">
    <source>
        <dbReference type="EMBL" id="GFR01167.1"/>
    </source>
</evidence>
<proteinExistence type="predicted"/>
<sequence>MNCVLRTQTSKTPLLGFIVPLAKALMASESSTLCINVVEELQNPSRTSRSLLNIGDQLPLTIKIYDGGAVNVHNKRRNRTLN</sequence>
<protein>
    <submittedName>
        <fullName evidence="1">Uncharacterized protein</fullName>
    </submittedName>
</protein>
<dbReference type="Proteomes" id="UP000887116">
    <property type="component" value="Unassembled WGS sequence"/>
</dbReference>
<reference evidence="1" key="1">
    <citation type="submission" date="2020-07" db="EMBL/GenBank/DDBJ databases">
        <title>Multicomponent nature underlies the extraordinary mechanical properties of spider dragline silk.</title>
        <authorList>
            <person name="Kono N."/>
            <person name="Nakamura H."/>
            <person name="Mori M."/>
            <person name="Yoshida Y."/>
            <person name="Ohtoshi R."/>
            <person name="Malay A.D."/>
            <person name="Moran D.A.P."/>
            <person name="Tomita M."/>
            <person name="Numata K."/>
            <person name="Arakawa K."/>
        </authorList>
    </citation>
    <scope>NUCLEOTIDE SEQUENCE</scope>
</reference>
<keyword evidence="2" id="KW-1185">Reference proteome</keyword>
<gene>
    <name evidence="1" type="ORF">TNCT_570361</name>
</gene>
<dbReference type="OrthoDB" id="6609151at2759"/>
<evidence type="ECO:0000313" key="2">
    <source>
        <dbReference type="Proteomes" id="UP000887116"/>
    </source>
</evidence>
<comment type="caution">
    <text evidence="1">The sequence shown here is derived from an EMBL/GenBank/DDBJ whole genome shotgun (WGS) entry which is preliminary data.</text>
</comment>
<dbReference type="EMBL" id="BMAO01015339">
    <property type="protein sequence ID" value="GFR01167.1"/>
    <property type="molecule type" value="Genomic_DNA"/>
</dbReference>